<name>A0ABN8YCP3_RANTA</name>
<keyword evidence="3" id="KW-1185">Reference proteome</keyword>
<accession>A0ABN8YCP3</accession>
<feature type="non-terminal residue" evidence="2">
    <location>
        <position position="318"/>
    </location>
</feature>
<dbReference type="EMBL" id="OX459955">
    <property type="protein sequence ID" value="CAI9159313.1"/>
    <property type="molecule type" value="Genomic_DNA"/>
</dbReference>
<protein>
    <submittedName>
        <fullName evidence="2">Uncharacterized protein</fullName>
    </submittedName>
</protein>
<organism evidence="2 3">
    <name type="scientific">Rangifer tarandus platyrhynchus</name>
    <name type="common">Svalbard reindeer</name>
    <dbReference type="NCBI Taxonomy" id="3082113"/>
    <lineage>
        <taxon>Eukaryota</taxon>
        <taxon>Metazoa</taxon>
        <taxon>Chordata</taxon>
        <taxon>Craniata</taxon>
        <taxon>Vertebrata</taxon>
        <taxon>Euteleostomi</taxon>
        <taxon>Mammalia</taxon>
        <taxon>Eutheria</taxon>
        <taxon>Laurasiatheria</taxon>
        <taxon>Artiodactyla</taxon>
        <taxon>Ruminantia</taxon>
        <taxon>Pecora</taxon>
        <taxon>Cervidae</taxon>
        <taxon>Odocoileinae</taxon>
        <taxon>Rangifer</taxon>
    </lineage>
</organism>
<proteinExistence type="predicted"/>
<dbReference type="Proteomes" id="UP001176941">
    <property type="component" value="Chromosome 19"/>
</dbReference>
<reference evidence="2" key="1">
    <citation type="submission" date="2023-04" db="EMBL/GenBank/DDBJ databases">
        <authorList>
            <consortium name="ELIXIR-Norway"/>
        </authorList>
    </citation>
    <scope>NUCLEOTIDE SEQUENCE [LARGE SCALE GENOMIC DNA]</scope>
</reference>
<evidence type="ECO:0000256" key="1">
    <source>
        <dbReference type="SAM" id="MobiDB-lite"/>
    </source>
</evidence>
<feature type="region of interest" description="Disordered" evidence="1">
    <location>
        <begin position="39"/>
        <end position="60"/>
    </location>
</feature>
<gene>
    <name evidence="2" type="ORF">MRATA1EN1_LOCUS8275</name>
</gene>
<feature type="compositionally biased region" description="Low complexity" evidence="1">
    <location>
        <begin position="39"/>
        <end position="56"/>
    </location>
</feature>
<evidence type="ECO:0000313" key="2">
    <source>
        <dbReference type="EMBL" id="CAI9159313.1"/>
    </source>
</evidence>
<sequence>PRRCAGPQVPAGRRELFIGRKILDVPAARSARAVVQCYPSSARAPRPSSSSSRPSSLKPWQRRGITFPLSSGHFALALVPPSDLEPRGRNLHRGAPESVEPATAQRGEIRSRVVNAAGPRPRHLLSETSRRERLGWPRQRCAYRAWPALCALAARGFEQLRDSGCVRARARAPPFSALPPLPPPPLRRESFLSQGSTFMMRWEGCEEPLASAGERKLGAGKCWVANARRPRAAWLSEPVNVELGRERGAPRVGTPSAPLGRFTVSTQPPAGGALSPEARAPRWPSRFLSDRARLRRGPRLILWSLPCPGHLRDLGCSF</sequence>
<evidence type="ECO:0000313" key="3">
    <source>
        <dbReference type="Proteomes" id="UP001176941"/>
    </source>
</evidence>